<accession>A0A318XPI0</accession>
<dbReference type="PROSITE" id="PS50893">
    <property type="entry name" value="ABC_TRANSPORTER_2"/>
    <property type="match status" value="1"/>
</dbReference>
<comment type="caution">
    <text evidence="9">The sequence shown here is derived from an EMBL/GenBank/DDBJ whole genome shotgun (WGS) entry which is preliminary data.</text>
</comment>
<dbReference type="Gene3D" id="3.40.50.300">
    <property type="entry name" value="P-loop containing nucleotide triphosphate hydrolases"/>
    <property type="match status" value="1"/>
</dbReference>
<evidence type="ECO:0000256" key="4">
    <source>
        <dbReference type="ARBA" id="ARBA00022475"/>
    </source>
</evidence>
<dbReference type="GO" id="GO:0005524">
    <property type="term" value="F:ATP binding"/>
    <property type="evidence" value="ECO:0007669"/>
    <property type="project" value="UniProtKB-KW"/>
</dbReference>
<organism evidence="9 10">
    <name type="scientific">Ruminiclostridium sufflavum DSM 19573</name>
    <dbReference type="NCBI Taxonomy" id="1121337"/>
    <lineage>
        <taxon>Bacteria</taxon>
        <taxon>Bacillati</taxon>
        <taxon>Bacillota</taxon>
        <taxon>Clostridia</taxon>
        <taxon>Eubacteriales</taxon>
        <taxon>Oscillospiraceae</taxon>
        <taxon>Ruminiclostridium</taxon>
    </lineage>
</organism>
<dbReference type="SUPFAM" id="SSF52540">
    <property type="entry name" value="P-loop containing nucleoside triphosphate hydrolases"/>
    <property type="match status" value="1"/>
</dbReference>
<keyword evidence="6 9" id="KW-0067">ATP-binding</keyword>
<dbReference type="Pfam" id="PF00005">
    <property type="entry name" value="ABC_tran"/>
    <property type="match status" value="1"/>
</dbReference>
<dbReference type="AlphaFoldDB" id="A0A318XPI0"/>
<evidence type="ECO:0000256" key="2">
    <source>
        <dbReference type="ARBA" id="ARBA00005417"/>
    </source>
</evidence>
<name>A0A318XPI0_9FIRM</name>
<reference evidence="9 10" key="1">
    <citation type="submission" date="2018-06" db="EMBL/GenBank/DDBJ databases">
        <title>Genomic Encyclopedia of Type Strains, Phase I: the one thousand microbial genomes (KMG-I) project.</title>
        <authorList>
            <person name="Kyrpides N."/>
        </authorList>
    </citation>
    <scope>NUCLEOTIDE SEQUENCE [LARGE SCALE GENOMIC DNA]</scope>
    <source>
        <strain evidence="9 10">DSM 19573</strain>
    </source>
</reference>
<keyword evidence="3" id="KW-0813">Transport</keyword>
<gene>
    <name evidence="9" type="ORF">LY28_00136</name>
</gene>
<dbReference type="RefSeq" id="WP_110460235.1">
    <property type="nucleotide sequence ID" value="NZ_QKMR01000001.1"/>
</dbReference>
<feature type="domain" description="ABC transporter" evidence="8">
    <location>
        <begin position="2"/>
        <end position="247"/>
    </location>
</feature>
<dbReference type="InterPro" id="IPR027417">
    <property type="entry name" value="P-loop_NTPase"/>
</dbReference>
<keyword evidence="5" id="KW-0547">Nucleotide-binding</keyword>
<evidence type="ECO:0000256" key="3">
    <source>
        <dbReference type="ARBA" id="ARBA00022448"/>
    </source>
</evidence>
<dbReference type="InterPro" id="IPR050388">
    <property type="entry name" value="ABC_Ni/Peptide_Import"/>
</dbReference>
<sequence length="267" mass="30079">MLEIKKLSVEGKNNKKLLKKIDFSVRPGEYIGLTGSSGAGKTTLIKAIMGILDYNCRIVNGSIMLDGTALTDLSAKERRELCGITMGFIPQNPMTAFDRHKKIGKLMEETYRIRLGIPRREADELAAETLRAVNLTDVSRVKASYPGQLSGGMLQRVTVAILWGLKPRYILADEPTSALDEKNRDILLELLKENPEKAGIVFLSHDAKALKMLCKQIMVMENGALVERQTVEELFRHPVNEWTKKFIISANMEEGGEWIWKELKYPM</sequence>
<evidence type="ECO:0000256" key="1">
    <source>
        <dbReference type="ARBA" id="ARBA00004202"/>
    </source>
</evidence>
<keyword evidence="7" id="KW-0472">Membrane</keyword>
<comment type="subcellular location">
    <subcellularLocation>
        <location evidence="1">Cell membrane</location>
        <topology evidence="1">Peripheral membrane protein</topology>
    </subcellularLocation>
</comment>
<dbReference type="InterPro" id="IPR003593">
    <property type="entry name" value="AAA+_ATPase"/>
</dbReference>
<dbReference type="PANTHER" id="PTHR43297:SF2">
    <property type="entry name" value="DIPEPTIDE TRANSPORT ATP-BINDING PROTEIN DPPD"/>
    <property type="match status" value="1"/>
</dbReference>
<evidence type="ECO:0000256" key="6">
    <source>
        <dbReference type="ARBA" id="ARBA00022840"/>
    </source>
</evidence>
<evidence type="ECO:0000256" key="5">
    <source>
        <dbReference type="ARBA" id="ARBA00022741"/>
    </source>
</evidence>
<dbReference type="Proteomes" id="UP000248132">
    <property type="component" value="Unassembled WGS sequence"/>
</dbReference>
<dbReference type="SMART" id="SM00382">
    <property type="entry name" value="AAA"/>
    <property type="match status" value="1"/>
</dbReference>
<evidence type="ECO:0000256" key="7">
    <source>
        <dbReference type="ARBA" id="ARBA00023136"/>
    </source>
</evidence>
<dbReference type="OrthoDB" id="9806285at2"/>
<evidence type="ECO:0000313" key="9">
    <source>
        <dbReference type="EMBL" id="PYG90256.1"/>
    </source>
</evidence>
<keyword evidence="10" id="KW-1185">Reference proteome</keyword>
<dbReference type="InterPro" id="IPR017871">
    <property type="entry name" value="ABC_transporter-like_CS"/>
</dbReference>
<dbReference type="InterPro" id="IPR003439">
    <property type="entry name" value="ABC_transporter-like_ATP-bd"/>
</dbReference>
<dbReference type="PROSITE" id="PS00211">
    <property type="entry name" value="ABC_TRANSPORTER_1"/>
    <property type="match status" value="1"/>
</dbReference>
<dbReference type="PANTHER" id="PTHR43297">
    <property type="entry name" value="OLIGOPEPTIDE TRANSPORT ATP-BINDING PROTEIN APPD"/>
    <property type="match status" value="1"/>
</dbReference>
<protein>
    <submittedName>
        <fullName evidence="9">Peptide/nickel transport system ATP-binding protein/nickel transport system ATP-binding protein</fullName>
    </submittedName>
</protein>
<proteinExistence type="inferred from homology"/>
<keyword evidence="4" id="KW-1003">Cell membrane</keyword>
<evidence type="ECO:0000313" key="10">
    <source>
        <dbReference type="Proteomes" id="UP000248132"/>
    </source>
</evidence>
<comment type="similarity">
    <text evidence="2">Belongs to the ABC transporter superfamily.</text>
</comment>
<dbReference type="GO" id="GO:0016887">
    <property type="term" value="F:ATP hydrolysis activity"/>
    <property type="evidence" value="ECO:0007669"/>
    <property type="project" value="InterPro"/>
</dbReference>
<dbReference type="GO" id="GO:0005886">
    <property type="term" value="C:plasma membrane"/>
    <property type="evidence" value="ECO:0007669"/>
    <property type="project" value="UniProtKB-SubCell"/>
</dbReference>
<dbReference type="EMBL" id="QKMR01000001">
    <property type="protein sequence ID" value="PYG90256.1"/>
    <property type="molecule type" value="Genomic_DNA"/>
</dbReference>
<evidence type="ECO:0000259" key="8">
    <source>
        <dbReference type="PROSITE" id="PS50893"/>
    </source>
</evidence>